<accession>A0A445AJ21</accession>
<organism evidence="1 2">
    <name type="scientific">Arachis hypogaea</name>
    <name type="common">Peanut</name>
    <dbReference type="NCBI Taxonomy" id="3818"/>
    <lineage>
        <taxon>Eukaryota</taxon>
        <taxon>Viridiplantae</taxon>
        <taxon>Streptophyta</taxon>
        <taxon>Embryophyta</taxon>
        <taxon>Tracheophyta</taxon>
        <taxon>Spermatophyta</taxon>
        <taxon>Magnoliopsida</taxon>
        <taxon>eudicotyledons</taxon>
        <taxon>Gunneridae</taxon>
        <taxon>Pentapetalae</taxon>
        <taxon>rosids</taxon>
        <taxon>fabids</taxon>
        <taxon>Fabales</taxon>
        <taxon>Fabaceae</taxon>
        <taxon>Papilionoideae</taxon>
        <taxon>50 kb inversion clade</taxon>
        <taxon>dalbergioids sensu lato</taxon>
        <taxon>Dalbergieae</taxon>
        <taxon>Pterocarpus clade</taxon>
        <taxon>Arachis</taxon>
    </lineage>
</organism>
<dbReference type="Proteomes" id="UP000289738">
    <property type="component" value="Chromosome B02"/>
</dbReference>
<sequence length="78" mass="8542">MINGGPSDVSGGEISAGLLVYGDYKDVLKYQTLKFIAKDYDIVLRVDIQGMQKLRKVLGKLAVFIFLVAESEAMMGRG</sequence>
<dbReference type="STRING" id="3818.A0A445AJ21"/>
<protein>
    <submittedName>
        <fullName evidence="1">Uncharacterized protein</fullName>
    </submittedName>
</protein>
<gene>
    <name evidence="1" type="ORF">Ahy_B02g060673</name>
</gene>
<dbReference type="EMBL" id="SDMP01000012">
    <property type="protein sequence ID" value="RYR26439.1"/>
    <property type="molecule type" value="Genomic_DNA"/>
</dbReference>
<evidence type="ECO:0000313" key="2">
    <source>
        <dbReference type="Proteomes" id="UP000289738"/>
    </source>
</evidence>
<name>A0A445AJ21_ARAHY</name>
<evidence type="ECO:0000313" key="1">
    <source>
        <dbReference type="EMBL" id="RYR26439.1"/>
    </source>
</evidence>
<proteinExistence type="predicted"/>
<reference evidence="1 2" key="1">
    <citation type="submission" date="2019-01" db="EMBL/GenBank/DDBJ databases">
        <title>Sequencing of cultivated peanut Arachis hypogaea provides insights into genome evolution and oil improvement.</title>
        <authorList>
            <person name="Chen X."/>
        </authorList>
    </citation>
    <scope>NUCLEOTIDE SEQUENCE [LARGE SCALE GENOMIC DNA]</scope>
    <source>
        <strain evidence="2">cv. Fuhuasheng</strain>
        <tissue evidence="1">Leaves</tissue>
    </source>
</reference>
<dbReference type="AlphaFoldDB" id="A0A445AJ21"/>
<keyword evidence="2" id="KW-1185">Reference proteome</keyword>
<comment type="caution">
    <text evidence="1">The sequence shown here is derived from an EMBL/GenBank/DDBJ whole genome shotgun (WGS) entry which is preliminary data.</text>
</comment>